<gene>
    <name evidence="12" type="ORF">C0Q70_09651</name>
</gene>
<keyword evidence="3" id="KW-1003">Cell membrane</keyword>
<evidence type="ECO:0000256" key="4">
    <source>
        <dbReference type="ARBA" id="ARBA00022490"/>
    </source>
</evidence>
<keyword evidence="10" id="KW-0175">Coiled coil</keyword>
<feature type="coiled-coil region" evidence="10">
    <location>
        <begin position="106"/>
        <end position="216"/>
    </location>
</feature>
<evidence type="ECO:0000256" key="8">
    <source>
        <dbReference type="ARBA" id="ARBA00023212"/>
    </source>
</evidence>
<dbReference type="OrthoDB" id="5977401at2759"/>
<dbReference type="PANTHER" id="PTHR16795:SF13">
    <property type="entry name" value="EVC COMPLEX MEMBER EVC"/>
    <property type="match status" value="1"/>
</dbReference>
<dbReference type="STRING" id="400727.A0A2T7PAD3"/>
<accession>A0A2T7PAD3</accession>
<reference evidence="12 13" key="1">
    <citation type="submission" date="2018-04" db="EMBL/GenBank/DDBJ databases">
        <title>The genome of golden apple snail Pomacea canaliculata provides insight into stress tolerance and invasive adaptation.</title>
        <authorList>
            <person name="Liu C."/>
            <person name="Liu B."/>
            <person name="Ren Y."/>
            <person name="Zhang Y."/>
            <person name="Wang H."/>
            <person name="Li S."/>
            <person name="Jiang F."/>
            <person name="Yin L."/>
            <person name="Zhang G."/>
            <person name="Qian W."/>
            <person name="Fan W."/>
        </authorList>
    </citation>
    <scope>NUCLEOTIDE SEQUENCE [LARGE SCALE GENOMIC DNA]</scope>
    <source>
        <strain evidence="12">SZHN2017</strain>
        <tissue evidence="12">Muscle</tissue>
    </source>
</reference>
<feature type="region of interest" description="Disordered" evidence="11">
    <location>
        <begin position="809"/>
        <end position="860"/>
    </location>
</feature>
<feature type="compositionally biased region" description="Basic and acidic residues" evidence="11">
    <location>
        <begin position="809"/>
        <end position="821"/>
    </location>
</feature>
<dbReference type="EMBL" id="PZQS01000005">
    <property type="protein sequence ID" value="PVD30385.1"/>
    <property type="molecule type" value="Genomic_DNA"/>
</dbReference>
<evidence type="ECO:0000313" key="13">
    <source>
        <dbReference type="Proteomes" id="UP000245119"/>
    </source>
</evidence>
<comment type="caution">
    <text evidence="12">The sequence shown here is derived from an EMBL/GenBank/DDBJ whole genome shotgun (WGS) entry which is preliminary data.</text>
</comment>
<feature type="compositionally biased region" description="Acidic residues" evidence="11">
    <location>
        <begin position="851"/>
        <end position="860"/>
    </location>
</feature>
<evidence type="ECO:0000256" key="10">
    <source>
        <dbReference type="SAM" id="Coils"/>
    </source>
</evidence>
<evidence type="ECO:0008006" key="14">
    <source>
        <dbReference type="Google" id="ProtNLM"/>
    </source>
</evidence>
<sequence length="860" mass="99524">MVSAVYKSKIGSRFKRRRKVQEEEEGGKVKVEMDESLCRGMVDVLLQTNIMAAKVEMGQQDMDAIVAMERSQDQEKETILLKVLGILLRIKAKKQVVSESFCENFIKKTEEDLHDLRHMIDREKEEEEEVLKNNPKFSKDLQALETALQMLQTKYNNKQGKLLRDYREKIHTDLQRSSGMSEEEVEDIMNKLMAQMGNLEEKIGQEQARQRRALEERLAKRCKVIDYQKVLQTEKEEVRNHRIVSMKDLLEKKVRSGQLQESRVAQIMQQYVSTLQQVQQEKAQDLQTRLLDTSEKLHQNRTDEMKSLMEKQAQERAQFLHKADAATSTAELVDGYHTLLSRQHKMQEELNMQLDQEDVHQMEKVTKEVQTSEDMTSTQEDEKVLEKLIASSDITETESAKLLAQHKQRMKEQQGVSPASSKQAAVAKLQEQLKQRLAQVSAAEVQDAVEQNQLYEEQKQTLQRVLASNMDLTDEAKEKILKQHHQNMQALSNQLQRSKMRHQKSLEIKLNQRRAHLADLKQQQDDLKRQKKEMNQKAKEKLEAELAAQIAAEEAKFEEARQAAVSELRRQLAAETEEALRVQDQEIGLLIGRLQVGQARRAAILERQDKTLKELQEQLEKKVAGSADLQNNRTDQLLQQHYNQMQHLNEQIQHYRETQKKQLNEKIEMKQRLKEKELVSQLEEDARIEFTAQQQRGAGHASFVLVRSFLEQKQQQAIANLEREMMAELQKDKEELNKQLEMELQKELQAQKQDLLNHLAAVSNLSKAELEDAVDAAVAGKHDTKTAKNLAKDLQLGIQRAKTSLSMDYGHEDLKRTKTNLERSVNSKTAAQRPGSARHLRQKEAFSQNMSEDEDDESYG</sequence>
<evidence type="ECO:0000256" key="5">
    <source>
        <dbReference type="ARBA" id="ARBA00022692"/>
    </source>
</evidence>
<feature type="coiled-coil region" evidence="10">
    <location>
        <begin position="711"/>
        <end position="753"/>
    </location>
</feature>
<dbReference type="AlphaFoldDB" id="A0A2T7PAD3"/>
<evidence type="ECO:0000256" key="1">
    <source>
        <dbReference type="ARBA" id="ARBA00004120"/>
    </source>
</evidence>
<evidence type="ECO:0000256" key="2">
    <source>
        <dbReference type="ARBA" id="ARBA00004162"/>
    </source>
</evidence>
<evidence type="ECO:0000256" key="11">
    <source>
        <dbReference type="SAM" id="MobiDB-lite"/>
    </source>
</evidence>
<name>A0A2T7PAD3_POMCA</name>
<keyword evidence="7" id="KW-0472">Membrane</keyword>
<evidence type="ECO:0000256" key="7">
    <source>
        <dbReference type="ARBA" id="ARBA00023136"/>
    </source>
</evidence>
<dbReference type="GO" id="GO:0007224">
    <property type="term" value="P:smoothened signaling pathway"/>
    <property type="evidence" value="ECO:0007669"/>
    <property type="project" value="InterPro"/>
</dbReference>
<keyword evidence="6" id="KW-1133">Transmembrane helix</keyword>
<dbReference type="GO" id="GO:0098797">
    <property type="term" value="C:plasma membrane protein complex"/>
    <property type="evidence" value="ECO:0007669"/>
    <property type="project" value="TreeGrafter"/>
</dbReference>
<evidence type="ECO:0000313" key="12">
    <source>
        <dbReference type="EMBL" id="PVD30385.1"/>
    </source>
</evidence>
<dbReference type="InterPro" id="IPR026501">
    <property type="entry name" value="Limbin/EVC"/>
</dbReference>
<feature type="coiled-coil region" evidence="10">
    <location>
        <begin position="426"/>
        <end position="676"/>
    </location>
</feature>
<keyword evidence="4" id="KW-0963">Cytoplasm</keyword>
<dbReference type="Proteomes" id="UP000245119">
    <property type="component" value="Linkage Group LG5"/>
</dbReference>
<organism evidence="12 13">
    <name type="scientific">Pomacea canaliculata</name>
    <name type="common">Golden apple snail</name>
    <dbReference type="NCBI Taxonomy" id="400727"/>
    <lineage>
        <taxon>Eukaryota</taxon>
        <taxon>Metazoa</taxon>
        <taxon>Spiralia</taxon>
        <taxon>Lophotrochozoa</taxon>
        <taxon>Mollusca</taxon>
        <taxon>Gastropoda</taxon>
        <taxon>Caenogastropoda</taxon>
        <taxon>Architaenioglossa</taxon>
        <taxon>Ampullarioidea</taxon>
        <taxon>Ampullariidae</taxon>
        <taxon>Pomacea</taxon>
    </lineage>
</organism>
<evidence type="ECO:0000256" key="3">
    <source>
        <dbReference type="ARBA" id="ARBA00022475"/>
    </source>
</evidence>
<evidence type="ECO:0000256" key="9">
    <source>
        <dbReference type="ARBA" id="ARBA00023273"/>
    </source>
</evidence>
<dbReference type="PANTHER" id="PTHR16795">
    <property type="entry name" value="LIMBIN/ELLIS-VAN CREVELD PROTEIN"/>
    <property type="match status" value="1"/>
</dbReference>
<keyword evidence="5" id="KW-0812">Transmembrane</keyword>
<keyword evidence="13" id="KW-1185">Reference proteome</keyword>
<keyword evidence="8" id="KW-0206">Cytoskeleton</keyword>
<dbReference type="GO" id="GO:0060170">
    <property type="term" value="C:ciliary membrane"/>
    <property type="evidence" value="ECO:0007669"/>
    <property type="project" value="TreeGrafter"/>
</dbReference>
<proteinExistence type="predicted"/>
<protein>
    <recommendedName>
        <fullName evidence="14">CARD domain-containing protein</fullName>
    </recommendedName>
</protein>
<comment type="subcellular location">
    <subcellularLocation>
        <location evidence="2">Cell membrane</location>
        <topology evidence="2">Single-pass membrane protein</topology>
    </subcellularLocation>
    <subcellularLocation>
        <location evidence="1">Cytoplasm</location>
        <location evidence="1">Cytoskeleton</location>
        <location evidence="1">Cilium basal body</location>
    </subcellularLocation>
</comment>
<keyword evidence="9" id="KW-0966">Cell projection</keyword>
<evidence type="ECO:0000256" key="6">
    <source>
        <dbReference type="ARBA" id="ARBA00022989"/>
    </source>
</evidence>